<accession>A0A6I8RB45</accession>
<evidence type="ECO:0000313" key="6">
    <source>
        <dbReference type="RefSeq" id="XP_002938898.1"/>
    </source>
</evidence>
<dbReference type="OrthoDB" id="6288648at2759"/>
<dbReference type="Bgee" id="ENSXETG00000038597">
    <property type="expression patterns" value="Expressed in skeletal muscle tissue and 13 other cell types or tissues"/>
</dbReference>
<keyword evidence="3" id="KW-0472">Membrane</keyword>
<dbReference type="PANTHER" id="PTHR22909:SF23">
    <property type="entry name" value="GOLGI INTEGRAL MEMBRANE PROTEIN 4-LIKE"/>
    <property type="match status" value="1"/>
</dbReference>
<feature type="compositionally biased region" description="Basic and acidic residues" evidence="2">
    <location>
        <begin position="499"/>
        <end position="516"/>
    </location>
</feature>
<evidence type="ECO:0000256" key="2">
    <source>
        <dbReference type="SAM" id="MobiDB-lite"/>
    </source>
</evidence>
<evidence type="ECO:0000313" key="4">
    <source>
        <dbReference type="Ensembl" id="ENSXETP00000082187"/>
    </source>
</evidence>
<dbReference type="RefSeq" id="XP_002938898.1">
    <property type="nucleotide sequence ID" value="XM_002938852.5"/>
</dbReference>
<protein>
    <submittedName>
        <fullName evidence="4 6">Golgi integral membrane protein 4</fullName>
    </submittedName>
</protein>
<feature type="coiled-coil region" evidence="1">
    <location>
        <begin position="68"/>
        <end position="216"/>
    </location>
</feature>
<dbReference type="OMA" id="LQMDAGM"/>
<evidence type="ECO:0000313" key="7">
    <source>
        <dbReference type="Xenbase" id="XB-GENE-29078107"/>
    </source>
</evidence>
<reference evidence="4" key="1">
    <citation type="journal article" date="2010" name="Science">
        <title>The genome of the Western clawed frog Xenopus tropicalis.</title>
        <authorList>
            <person name="Hellsten U."/>
            <person name="Harland R.M."/>
            <person name="Gilchrist M.J."/>
            <person name="Hendrix D."/>
            <person name="Jurka J."/>
            <person name="Kapitonov V."/>
            <person name="Ovcharenko I."/>
            <person name="Putnam N.H."/>
            <person name="Shu S."/>
            <person name="Taher L."/>
            <person name="Blitz I.L."/>
            <person name="Blumberg B."/>
            <person name="Dichmann D.S."/>
            <person name="Dubchak I."/>
            <person name="Amaya E."/>
            <person name="Detter J.C."/>
            <person name="Fletcher R."/>
            <person name="Gerhard D.S."/>
            <person name="Goodstein D."/>
            <person name="Graves T."/>
            <person name="Grigoriev I.V."/>
            <person name="Grimwood J."/>
            <person name="Kawashima T."/>
            <person name="Lindquist E."/>
            <person name="Lucas S.M."/>
            <person name="Mead P.E."/>
            <person name="Mitros T."/>
            <person name="Ogino H."/>
            <person name="Ohta Y."/>
            <person name="Poliakov A.V."/>
            <person name="Pollet N."/>
            <person name="Robert J."/>
            <person name="Salamov A."/>
            <person name="Sater A.K."/>
            <person name="Schmutz J."/>
            <person name="Terry A."/>
            <person name="Vize P.D."/>
            <person name="Warren W.C."/>
            <person name="Wells D."/>
            <person name="Wills A."/>
            <person name="Wilson R.K."/>
            <person name="Zimmerman L.B."/>
            <person name="Zorn A.M."/>
            <person name="Grainger R."/>
            <person name="Grammer T."/>
            <person name="Khokha M.K."/>
            <person name="Richardson P.M."/>
            <person name="Rokhsar D.S."/>
        </authorList>
    </citation>
    <scope>NUCLEOTIDE SEQUENCE [LARGE SCALE GENOMIC DNA]</scope>
    <source>
        <strain evidence="4">Nigerian</strain>
    </source>
</reference>
<dbReference type="GO" id="GO:0005794">
    <property type="term" value="C:Golgi apparatus"/>
    <property type="evidence" value="ECO:0000318"/>
    <property type="project" value="GO_Central"/>
</dbReference>
<dbReference type="Xenbase" id="XB-GENE-29078107">
    <property type="gene designation" value="LOC100485996"/>
</dbReference>
<dbReference type="Ensembl" id="ENSXETT00000087073">
    <property type="protein sequence ID" value="ENSXETP00000082187"/>
    <property type="gene ID" value="ENSXETG00000038597"/>
</dbReference>
<dbReference type="GeneTree" id="ENSGT00940000164637"/>
<sequence>MGTGMCSRRQKSLLHTGFCVLLVLALATGIFLYNHIVQKAKSSEALALRNKQQQEALSAQLQVVYEHRSRLERSLQKERSEHKKTKEDFLVYKLEAQEALNKEKQDSMNRYGALSSQHQILKNQHDDLKKQLSDLQNEHSILKLEHRKTLETHSQRLSQLQRDKEKEMLGLQDTILKLREESKLLRKAHNDVHTQLRNAQTQMDEFRQLKDALKKMPSFKNSVPETENLQVPSNKQVSHLSEAQKPQQNYRIMPDGPVPGAEIKKVSRGPVHIQQDSAFFQNQSPSEGVTTHGSWTRNESVSHVVRFARTVNSLQSLKKDANQQVKAKVRQDTVPEIEIISDLPAVPGRERLTVKVATAKEQVPIQSWQAIVNKVNARMTEKDIRFGASEAAAKQEIGYAKLPVDKWDKEAALPPSYKKPDNNEELEMDAGMIDREENLQSRKQHVAQEPLVPDDAADPAKDPNNQGEDEFEEAEVVRPEFDHKAAAAKQPVQPLAAKVAHEAERSREEPEDHYQDDQEQDLEEHGGELDNADDLDEDHKRADIQDIKSKRDDYY</sequence>
<dbReference type="InterPro" id="IPR042336">
    <property type="entry name" value="GOLIM4"/>
</dbReference>
<dbReference type="GO" id="GO:0016020">
    <property type="term" value="C:membrane"/>
    <property type="evidence" value="ECO:0000318"/>
    <property type="project" value="GO_Central"/>
</dbReference>
<proteinExistence type="predicted"/>
<feature type="transmembrane region" description="Helical" evidence="3">
    <location>
        <begin position="12"/>
        <end position="33"/>
    </location>
</feature>
<name>A0A6I8RB45_XENTR</name>
<keyword evidence="5" id="KW-1185">Reference proteome</keyword>
<reference evidence="6" key="3">
    <citation type="submission" date="2025-04" db="UniProtKB">
        <authorList>
            <consortium name="RefSeq"/>
        </authorList>
    </citation>
    <scope>IDENTIFICATION</scope>
    <source>
        <strain evidence="6">Nigerian</strain>
        <tissue evidence="6">Liver and blood</tissue>
    </source>
</reference>
<feature type="region of interest" description="Disordered" evidence="2">
    <location>
        <begin position="440"/>
        <end position="555"/>
    </location>
</feature>
<feature type="compositionally biased region" description="Basic and acidic residues" evidence="2">
    <location>
        <begin position="537"/>
        <end position="555"/>
    </location>
</feature>
<dbReference type="KEGG" id="xtr:100485996"/>
<evidence type="ECO:0000256" key="3">
    <source>
        <dbReference type="SAM" id="Phobius"/>
    </source>
</evidence>
<evidence type="ECO:0000256" key="1">
    <source>
        <dbReference type="SAM" id="Coils"/>
    </source>
</evidence>
<evidence type="ECO:0000313" key="5">
    <source>
        <dbReference type="Proteomes" id="UP000008143"/>
    </source>
</evidence>
<organism evidence="4">
    <name type="scientific">Xenopus tropicalis</name>
    <name type="common">Western clawed frog</name>
    <name type="synonym">Silurana tropicalis</name>
    <dbReference type="NCBI Taxonomy" id="8364"/>
    <lineage>
        <taxon>Eukaryota</taxon>
        <taxon>Metazoa</taxon>
        <taxon>Chordata</taxon>
        <taxon>Craniata</taxon>
        <taxon>Vertebrata</taxon>
        <taxon>Euteleostomi</taxon>
        <taxon>Amphibia</taxon>
        <taxon>Batrachia</taxon>
        <taxon>Anura</taxon>
        <taxon>Pipoidea</taxon>
        <taxon>Pipidae</taxon>
        <taxon>Xenopodinae</taxon>
        <taxon>Xenopus</taxon>
        <taxon>Silurana</taxon>
    </lineage>
</organism>
<dbReference type="AGR" id="Xenbase:XB-GENE-29078107"/>
<dbReference type="Proteomes" id="UP000008143">
    <property type="component" value="Chromosome 7"/>
</dbReference>
<reference evidence="4" key="2">
    <citation type="submission" date="2020-05" db="UniProtKB">
        <authorList>
            <consortium name="Ensembl"/>
        </authorList>
    </citation>
    <scope>IDENTIFICATION</scope>
</reference>
<dbReference type="GeneID" id="100485996"/>
<dbReference type="AlphaFoldDB" id="A0A6I8RB45"/>
<keyword evidence="3" id="KW-0812">Transmembrane</keyword>
<feature type="compositionally biased region" description="Basic and acidic residues" evidence="2">
    <location>
        <begin position="475"/>
        <end position="485"/>
    </location>
</feature>
<keyword evidence="3" id="KW-1133">Transmembrane helix</keyword>
<keyword evidence="1" id="KW-0175">Coiled coil</keyword>
<dbReference type="PANTHER" id="PTHR22909">
    <property type="entry name" value="GOLGI INTEGRAL MEMBRANE PROTEIN 4"/>
    <property type="match status" value="1"/>
</dbReference>
<gene>
    <name evidence="4 6 7" type="primary">LOC100485996</name>
</gene>
<dbReference type="GO" id="GO:0000139">
    <property type="term" value="C:Golgi membrane"/>
    <property type="evidence" value="ECO:0007669"/>
    <property type="project" value="InterPro"/>
</dbReference>